<reference evidence="1" key="1">
    <citation type="submission" date="2020-07" db="EMBL/GenBank/DDBJ databases">
        <title>Pseudomonas chaetoceroseae sp. nov., a new member of the Pseudomonas oleovorans group isolated from a culture of Chaetoceros calcitrans.</title>
        <authorList>
            <person name="Girard L."/>
            <person name="Lood C."/>
            <person name="De Mot R."/>
            <person name="Baudart J."/>
        </authorList>
    </citation>
    <scope>NUCLEOTIDE SEQUENCE</scope>
    <source>
        <strain evidence="1">536</strain>
    </source>
</reference>
<evidence type="ECO:0000313" key="1">
    <source>
        <dbReference type="EMBL" id="MBG0836112.1"/>
    </source>
</evidence>
<accession>A0A931GBM4</accession>
<dbReference type="AlphaFoldDB" id="A0A931GBM4"/>
<name>A0A931GBM4_9PSED</name>
<dbReference type="EMBL" id="JACFYX010000011">
    <property type="protein sequence ID" value="MBG0836112.1"/>
    <property type="molecule type" value="Genomic_DNA"/>
</dbReference>
<sequence length="70" mass="7238">MTATNVSLDPCSVQTAALSGVSVEGDIDGVGRQTIPSTTLADWRTVSLAHLRAGPEESRAVLSAEAYAHV</sequence>
<dbReference type="Proteomes" id="UP000596932">
    <property type="component" value="Unassembled WGS sequence"/>
</dbReference>
<comment type="caution">
    <text evidence="1">The sequence shown here is derived from an EMBL/GenBank/DDBJ whole genome shotgun (WGS) entry which is preliminary data.</text>
</comment>
<organism evidence="1 2">
    <name type="scientific">Pseudomonas chaetocerotis</name>
    <dbReference type="NCBI Taxonomy" id="2758695"/>
    <lineage>
        <taxon>Bacteria</taxon>
        <taxon>Pseudomonadati</taxon>
        <taxon>Pseudomonadota</taxon>
        <taxon>Gammaproteobacteria</taxon>
        <taxon>Pseudomonadales</taxon>
        <taxon>Pseudomonadaceae</taxon>
        <taxon>Pseudomonas</taxon>
    </lineage>
</organism>
<proteinExistence type="predicted"/>
<protein>
    <submittedName>
        <fullName evidence="1">Uncharacterized protein</fullName>
    </submittedName>
</protein>
<evidence type="ECO:0000313" key="2">
    <source>
        <dbReference type="Proteomes" id="UP000596932"/>
    </source>
</evidence>
<keyword evidence="2" id="KW-1185">Reference proteome</keyword>
<dbReference type="RefSeq" id="WP_196475417.1">
    <property type="nucleotide sequence ID" value="NZ_JACFYX020000005.1"/>
</dbReference>
<gene>
    <name evidence="1" type="ORF">H3221_13455</name>
</gene>